<comment type="caution">
    <text evidence="1">The sequence shown here is derived from an EMBL/GenBank/DDBJ whole genome shotgun (WGS) entry which is preliminary data.</text>
</comment>
<organism evidence="1 2">
    <name type="scientific">Amphibiibacter pelophylacis</name>
    <dbReference type="NCBI Taxonomy" id="1799477"/>
    <lineage>
        <taxon>Bacteria</taxon>
        <taxon>Pseudomonadati</taxon>
        <taxon>Pseudomonadota</taxon>
        <taxon>Betaproteobacteria</taxon>
        <taxon>Burkholderiales</taxon>
        <taxon>Sphaerotilaceae</taxon>
        <taxon>Amphibiibacter</taxon>
    </lineage>
</organism>
<dbReference type="Proteomes" id="UP001364695">
    <property type="component" value="Unassembled WGS sequence"/>
</dbReference>
<keyword evidence="1" id="KW-0067">ATP-binding</keyword>
<sequence>MIQFRQLALRRGTKIIVQDLTLALAPNEKIALVGQNGAGKSSLFALLTGDLVPDQGDTLVPAHWRVAQVVQHLPDSEDSATDFVLDGDSRLVEARTALAQAEASGDGHAIAHAHALLQEADAFSARPRAQTLLLGLGFALDRLESPVNTFSGGWRMRLQLARALMCPSDLLLLDEPTNHLDLDALVWLEGWLQRYPGLLLVISHDRDFLNRTTRVTLHLQHQQITRYGGNYDFFEMQHAERLMQQQSAFERQQQQRAHLQHFIDRFKAKATKARQAQSRIKALERMQTLAPVLAQAEFQFAFRPPASLPNPMLALRGVDCGYPDPGRTATQPEFVPAEGDWAVSSAVVPPERERVPGAVLRNVTQSVLAGARLGILGANGQGKSTLIKTLVGELQPLAGELRPGKDLRIGYFAQHELDLLRADDTPLLHLTRIAQTATPGAREQELRDFLGRFRFSGDMVGQPIGVLSGGEKARLVLATLVWQSPNLLLLDEPTNHLDLDTREALSLALNGFEGGMLLVSHDRALLREVCDEFWLVSGGGVAPFDGDLDDYQAHLQEQARAQAARLREASQERDAATAAASGEAPAPNQRLSRKEEAALRQKLQAESRPHKKAIQDAEAAMTALQTEQQALEERLSQPGQSSSDLATWGRRLKDIAAELEAHELAWLEAQEALEALQQGQG</sequence>
<evidence type="ECO:0000313" key="2">
    <source>
        <dbReference type="Proteomes" id="UP001364695"/>
    </source>
</evidence>
<evidence type="ECO:0000313" key="1">
    <source>
        <dbReference type="EMBL" id="MEJ7137235.1"/>
    </source>
</evidence>
<name>A0ACC6NZ68_9BURK</name>
<dbReference type="EMBL" id="JAWDIE010000002">
    <property type="protein sequence ID" value="MEJ7137235.1"/>
    <property type="molecule type" value="Genomic_DNA"/>
</dbReference>
<keyword evidence="2" id="KW-1185">Reference proteome</keyword>
<accession>A0ACC6NZ68</accession>
<protein>
    <submittedName>
        <fullName evidence="1">ATP-binding cassette domain-containing protein</fullName>
    </submittedName>
</protein>
<gene>
    <name evidence="1" type="ORF">RV045_02170</name>
</gene>
<proteinExistence type="predicted"/>
<keyword evidence="1" id="KW-0547">Nucleotide-binding</keyword>
<reference evidence="1" key="1">
    <citation type="submission" date="2023-10" db="EMBL/GenBank/DDBJ databases">
        <title>Amphibacter perezi, gen. nov., sp. nov. a novel taxa of the family Comamonadaceae, class Betaproteobacteria isolated from the skin microbiota of Pelophylax perezi from different populations.</title>
        <authorList>
            <person name="Costa S."/>
            <person name="Proenca D.N."/>
            <person name="Lopes I."/>
            <person name="Morais P.V."/>
        </authorList>
    </citation>
    <scope>NUCLEOTIDE SEQUENCE</scope>
    <source>
        <strain evidence="1">SL12-8</strain>
    </source>
</reference>